<gene>
    <name evidence="1" type="ORF">L1987_71445</name>
</gene>
<accession>A0ACB9ARV0</accession>
<organism evidence="1 2">
    <name type="scientific">Smallanthus sonchifolius</name>
    <dbReference type="NCBI Taxonomy" id="185202"/>
    <lineage>
        <taxon>Eukaryota</taxon>
        <taxon>Viridiplantae</taxon>
        <taxon>Streptophyta</taxon>
        <taxon>Embryophyta</taxon>
        <taxon>Tracheophyta</taxon>
        <taxon>Spermatophyta</taxon>
        <taxon>Magnoliopsida</taxon>
        <taxon>eudicotyledons</taxon>
        <taxon>Gunneridae</taxon>
        <taxon>Pentapetalae</taxon>
        <taxon>asterids</taxon>
        <taxon>campanulids</taxon>
        <taxon>Asterales</taxon>
        <taxon>Asteraceae</taxon>
        <taxon>Asteroideae</taxon>
        <taxon>Heliantheae alliance</taxon>
        <taxon>Millerieae</taxon>
        <taxon>Smallanthus</taxon>
    </lineage>
</organism>
<keyword evidence="2" id="KW-1185">Reference proteome</keyword>
<comment type="caution">
    <text evidence="1">The sequence shown here is derived from an EMBL/GenBank/DDBJ whole genome shotgun (WGS) entry which is preliminary data.</text>
</comment>
<dbReference type="EMBL" id="CM042041">
    <property type="protein sequence ID" value="KAI3712877.1"/>
    <property type="molecule type" value="Genomic_DNA"/>
</dbReference>
<protein>
    <submittedName>
        <fullName evidence="1">Uncharacterized protein</fullName>
    </submittedName>
</protein>
<dbReference type="Proteomes" id="UP001056120">
    <property type="component" value="Linkage Group LG24"/>
</dbReference>
<reference evidence="2" key="1">
    <citation type="journal article" date="2022" name="Mol. Ecol. Resour.">
        <title>The genomes of chicory, endive, great burdock and yacon provide insights into Asteraceae palaeo-polyploidization history and plant inulin production.</title>
        <authorList>
            <person name="Fan W."/>
            <person name="Wang S."/>
            <person name="Wang H."/>
            <person name="Wang A."/>
            <person name="Jiang F."/>
            <person name="Liu H."/>
            <person name="Zhao H."/>
            <person name="Xu D."/>
            <person name="Zhang Y."/>
        </authorList>
    </citation>
    <scope>NUCLEOTIDE SEQUENCE [LARGE SCALE GENOMIC DNA]</scope>
    <source>
        <strain evidence="2">cv. Yunnan</strain>
    </source>
</reference>
<sequence length="149" mass="16201">MREKHNHHVLADSTSKFHSSTSKDPSSTTRDSPSTGDRQTGPPPLDHQPPLQSPSSSESIRPSHLQTGDSPSTQHHSPSTPTSALSSLHLRTGKISMDNPDANANNSDCELVSENEVVSKAKLPTRANKKSDDGFIVKMTIPKLWEFNP</sequence>
<proteinExistence type="predicted"/>
<name>A0ACB9ARV0_9ASTR</name>
<evidence type="ECO:0000313" key="2">
    <source>
        <dbReference type="Proteomes" id="UP001056120"/>
    </source>
</evidence>
<evidence type="ECO:0000313" key="1">
    <source>
        <dbReference type="EMBL" id="KAI3712877.1"/>
    </source>
</evidence>
<reference evidence="1 2" key="2">
    <citation type="journal article" date="2022" name="Mol. Ecol. Resour.">
        <title>The genomes of chicory, endive, great burdock and yacon provide insights into Asteraceae paleo-polyploidization history and plant inulin production.</title>
        <authorList>
            <person name="Fan W."/>
            <person name="Wang S."/>
            <person name="Wang H."/>
            <person name="Wang A."/>
            <person name="Jiang F."/>
            <person name="Liu H."/>
            <person name="Zhao H."/>
            <person name="Xu D."/>
            <person name="Zhang Y."/>
        </authorList>
    </citation>
    <scope>NUCLEOTIDE SEQUENCE [LARGE SCALE GENOMIC DNA]</scope>
    <source>
        <strain evidence="2">cv. Yunnan</strain>
        <tissue evidence="1">Leaves</tissue>
    </source>
</reference>